<evidence type="ECO:0000313" key="1">
    <source>
        <dbReference type="EMBL" id="CAI9581700.1"/>
    </source>
</evidence>
<evidence type="ECO:0000313" key="2">
    <source>
        <dbReference type="Proteomes" id="UP001162483"/>
    </source>
</evidence>
<name>A0ABN9ECE8_9NEOB</name>
<reference evidence="1" key="1">
    <citation type="submission" date="2023-05" db="EMBL/GenBank/DDBJ databases">
        <authorList>
            <person name="Stuckert A."/>
        </authorList>
    </citation>
    <scope>NUCLEOTIDE SEQUENCE</scope>
</reference>
<gene>
    <name evidence="1" type="ORF">SPARVUS_LOCUS9540988</name>
</gene>
<dbReference type="EMBL" id="CATNWA010015297">
    <property type="protein sequence ID" value="CAI9581700.1"/>
    <property type="molecule type" value="Genomic_DNA"/>
</dbReference>
<evidence type="ECO:0008006" key="3">
    <source>
        <dbReference type="Google" id="ProtNLM"/>
    </source>
</evidence>
<keyword evidence="2" id="KW-1185">Reference proteome</keyword>
<sequence length="64" mass="6884">MLAAVTMSISQGQPLDMMLNPCTQLLWLTMARPVLCGTCPVESLYRLGHHAAAQFQGLGNIAIV</sequence>
<comment type="caution">
    <text evidence="1">The sequence shown here is derived from an EMBL/GenBank/DDBJ whole genome shotgun (WGS) entry which is preliminary data.</text>
</comment>
<accession>A0ABN9ECE8</accession>
<dbReference type="Proteomes" id="UP001162483">
    <property type="component" value="Unassembled WGS sequence"/>
</dbReference>
<organism evidence="1 2">
    <name type="scientific">Staurois parvus</name>
    <dbReference type="NCBI Taxonomy" id="386267"/>
    <lineage>
        <taxon>Eukaryota</taxon>
        <taxon>Metazoa</taxon>
        <taxon>Chordata</taxon>
        <taxon>Craniata</taxon>
        <taxon>Vertebrata</taxon>
        <taxon>Euteleostomi</taxon>
        <taxon>Amphibia</taxon>
        <taxon>Batrachia</taxon>
        <taxon>Anura</taxon>
        <taxon>Neobatrachia</taxon>
        <taxon>Ranoidea</taxon>
        <taxon>Ranidae</taxon>
        <taxon>Staurois</taxon>
    </lineage>
</organism>
<protein>
    <recommendedName>
        <fullName evidence="3">DUF2752 domain-containing protein</fullName>
    </recommendedName>
</protein>
<proteinExistence type="predicted"/>